<keyword evidence="2" id="KW-0813">Transport</keyword>
<dbReference type="PANTHER" id="PTHR42718">
    <property type="entry name" value="MAJOR FACILITATOR SUPERFAMILY MULTIDRUG TRANSPORTER MFSC"/>
    <property type="match status" value="1"/>
</dbReference>
<evidence type="ECO:0000313" key="10">
    <source>
        <dbReference type="Proteomes" id="UP001333102"/>
    </source>
</evidence>
<keyword evidence="6 7" id="KW-0472">Membrane</keyword>
<evidence type="ECO:0000256" key="1">
    <source>
        <dbReference type="ARBA" id="ARBA00004651"/>
    </source>
</evidence>
<dbReference type="PANTHER" id="PTHR42718:SF46">
    <property type="entry name" value="BLR6921 PROTEIN"/>
    <property type="match status" value="1"/>
</dbReference>
<feature type="transmembrane region" description="Helical" evidence="7">
    <location>
        <begin position="49"/>
        <end position="71"/>
    </location>
</feature>
<evidence type="ECO:0000256" key="2">
    <source>
        <dbReference type="ARBA" id="ARBA00022448"/>
    </source>
</evidence>
<dbReference type="Pfam" id="PF07690">
    <property type="entry name" value="MFS_1"/>
    <property type="match status" value="1"/>
</dbReference>
<feature type="transmembrane region" description="Helical" evidence="7">
    <location>
        <begin position="307"/>
        <end position="327"/>
    </location>
</feature>
<feature type="transmembrane region" description="Helical" evidence="7">
    <location>
        <begin position="233"/>
        <end position="251"/>
    </location>
</feature>
<gene>
    <name evidence="9" type="ORF">VLY81_01565</name>
</gene>
<evidence type="ECO:0000313" key="9">
    <source>
        <dbReference type="EMBL" id="WRP14888.1"/>
    </source>
</evidence>
<dbReference type="PROSITE" id="PS50850">
    <property type="entry name" value="MFS"/>
    <property type="match status" value="1"/>
</dbReference>
<feature type="transmembrane region" description="Helical" evidence="7">
    <location>
        <begin position="169"/>
        <end position="188"/>
    </location>
</feature>
<proteinExistence type="predicted"/>
<feature type="domain" description="Major facilitator superfamily (MFS) profile" evidence="8">
    <location>
        <begin position="17"/>
        <end position="468"/>
    </location>
</feature>
<dbReference type="InterPro" id="IPR036259">
    <property type="entry name" value="MFS_trans_sf"/>
</dbReference>
<evidence type="ECO:0000256" key="3">
    <source>
        <dbReference type="ARBA" id="ARBA00022475"/>
    </source>
</evidence>
<feature type="transmembrane region" description="Helical" evidence="7">
    <location>
        <begin position="115"/>
        <end position="134"/>
    </location>
</feature>
<feature type="transmembrane region" description="Helical" evidence="7">
    <location>
        <begin position="200"/>
        <end position="221"/>
    </location>
</feature>
<feature type="transmembrane region" description="Helical" evidence="7">
    <location>
        <begin position="21"/>
        <end position="43"/>
    </location>
</feature>
<keyword evidence="5 7" id="KW-1133">Transmembrane helix</keyword>
<evidence type="ECO:0000256" key="4">
    <source>
        <dbReference type="ARBA" id="ARBA00022692"/>
    </source>
</evidence>
<feature type="transmembrane region" description="Helical" evidence="7">
    <location>
        <begin position="444"/>
        <end position="463"/>
    </location>
</feature>
<evidence type="ECO:0000256" key="6">
    <source>
        <dbReference type="ARBA" id="ARBA00023136"/>
    </source>
</evidence>
<dbReference type="CDD" id="cd17321">
    <property type="entry name" value="MFS_MMR_MDR_like"/>
    <property type="match status" value="1"/>
</dbReference>
<dbReference type="Gene3D" id="1.20.1250.20">
    <property type="entry name" value="MFS general substrate transporter like domains"/>
    <property type="match status" value="1"/>
</dbReference>
<keyword evidence="10" id="KW-1185">Reference proteome</keyword>
<dbReference type="InterPro" id="IPR020846">
    <property type="entry name" value="MFS_dom"/>
</dbReference>
<reference evidence="10" key="1">
    <citation type="submission" date="2023-12" db="EMBL/GenBank/DDBJ databases">
        <title>Novel isolates from deep terrestrial aquifers shed light on the physiology and ecology of the class Limnochordia.</title>
        <authorList>
            <person name="Karnachuk O.V."/>
            <person name="Lukina A.P."/>
            <person name="Avakyan M.R."/>
            <person name="Kadnikov V."/>
            <person name="Begmatov S."/>
            <person name="Beletsky A.V."/>
            <person name="Mardanov A.V."/>
            <person name="Ravin N.V."/>
        </authorList>
    </citation>
    <scope>NUCLEOTIDE SEQUENCE [LARGE SCALE GENOMIC DNA]</scope>
    <source>
        <strain evidence="10">LN</strain>
    </source>
</reference>
<evidence type="ECO:0000256" key="7">
    <source>
        <dbReference type="SAM" id="Phobius"/>
    </source>
</evidence>
<dbReference type="RefSeq" id="WP_324669275.1">
    <property type="nucleotide sequence ID" value="NZ_CP141614.1"/>
</dbReference>
<feature type="transmembrane region" description="Helical" evidence="7">
    <location>
        <begin position="406"/>
        <end position="424"/>
    </location>
</feature>
<feature type="transmembrane region" description="Helical" evidence="7">
    <location>
        <begin position="271"/>
        <end position="295"/>
    </location>
</feature>
<feature type="transmembrane region" description="Helical" evidence="7">
    <location>
        <begin position="141"/>
        <end position="163"/>
    </location>
</feature>
<dbReference type="InterPro" id="IPR011701">
    <property type="entry name" value="MFS"/>
</dbReference>
<dbReference type="SUPFAM" id="SSF103473">
    <property type="entry name" value="MFS general substrate transporter"/>
    <property type="match status" value="2"/>
</dbReference>
<feature type="transmembrane region" description="Helical" evidence="7">
    <location>
        <begin position="334"/>
        <end position="351"/>
    </location>
</feature>
<feature type="transmembrane region" description="Helical" evidence="7">
    <location>
        <begin position="363"/>
        <end position="385"/>
    </location>
</feature>
<accession>A0ABZ1BQH4</accession>
<organism evidence="9 10">
    <name type="scientific">Geochorda subterranea</name>
    <dbReference type="NCBI Taxonomy" id="3109564"/>
    <lineage>
        <taxon>Bacteria</taxon>
        <taxon>Bacillati</taxon>
        <taxon>Bacillota</taxon>
        <taxon>Limnochordia</taxon>
        <taxon>Limnochordales</taxon>
        <taxon>Geochordaceae</taxon>
        <taxon>Geochorda</taxon>
    </lineage>
</organism>
<dbReference type="Proteomes" id="UP001333102">
    <property type="component" value="Chromosome"/>
</dbReference>
<evidence type="ECO:0000259" key="8">
    <source>
        <dbReference type="PROSITE" id="PS50850"/>
    </source>
</evidence>
<keyword evidence="4 7" id="KW-0812">Transmembrane</keyword>
<name>A0ABZ1BQH4_9FIRM</name>
<comment type="subcellular location">
    <subcellularLocation>
        <location evidence="1">Cell membrane</location>
        <topology evidence="1">Multi-pass membrane protein</topology>
    </subcellularLocation>
</comment>
<protein>
    <submittedName>
        <fullName evidence="9">MFS transporter</fullName>
    </submittedName>
</protein>
<dbReference type="EMBL" id="CP141614">
    <property type="protein sequence ID" value="WRP14888.1"/>
    <property type="molecule type" value="Genomic_DNA"/>
</dbReference>
<sequence length="484" mass="50294">MSSESRLPEPHPRRWQILSAIAIGTLMGPVDGSVVNIALPVITQRFGTTLAMAEWIAMAYLLVISSVLLTWGRLGDMYGHRRIYLGGFAVFTLGSLLCGAAGGIGWLVAFRVVQALGAGMMLASGPAIITEVFAPTERGRALGLNAVAVAVGLSIGPVLGGFLVEHLGWRSIFYINLPIGLVGIAWAYRVLPPPTAVRPAAFDVPGALTLFGALFSLLLALSQGEIWGWRAPATLALAALGVVGLLVFVAVERRAAAPMVDLSLFDNRVFVLANASALTNFMAQFSVTFLMPFFLQFALGMPPDRAGTVMLGLPAAMMVVAPLAGYLSDRFGSRWPAVTGMTILAAGIVSMSQLDAGASGSGIFWRLAVLGLGAGLFQTPNNSAIMGSVPRDRLGIAGGMLASMRNIGMVLGIGVSGAVFMATAGGRPELAAADLDLFLSGMHAAMSTGAAFALLGAVAAWAARTSSSGPGRRAWRERAAPAQQ</sequence>
<feature type="transmembrane region" description="Helical" evidence="7">
    <location>
        <begin position="83"/>
        <end position="109"/>
    </location>
</feature>
<keyword evidence="3" id="KW-1003">Cell membrane</keyword>
<dbReference type="PRINTS" id="PR01036">
    <property type="entry name" value="TCRTETB"/>
</dbReference>
<dbReference type="Gene3D" id="1.20.1720.10">
    <property type="entry name" value="Multidrug resistance protein D"/>
    <property type="match status" value="1"/>
</dbReference>
<dbReference type="NCBIfam" id="TIGR00711">
    <property type="entry name" value="efflux_EmrB"/>
    <property type="match status" value="1"/>
</dbReference>
<dbReference type="InterPro" id="IPR004638">
    <property type="entry name" value="EmrB-like"/>
</dbReference>
<evidence type="ECO:0000256" key="5">
    <source>
        <dbReference type="ARBA" id="ARBA00022989"/>
    </source>
</evidence>